<dbReference type="NCBIfam" id="TIGR03654">
    <property type="entry name" value="L6_bact"/>
    <property type="match status" value="1"/>
</dbReference>
<dbReference type="AlphaFoldDB" id="A0A381QZ35"/>
<dbReference type="InterPro" id="IPR019906">
    <property type="entry name" value="Ribosomal_uL6_bac-type"/>
</dbReference>
<dbReference type="PANTHER" id="PTHR11655:SF14">
    <property type="entry name" value="LARGE RIBOSOMAL SUBUNIT PROTEIN UL6M"/>
    <property type="match status" value="1"/>
</dbReference>
<evidence type="ECO:0000256" key="3">
    <source>
        <dbReference type="ARBA" id="ARBA00022884"/>
    </source>
</evidence>
<dbReference type="InterPro" id="IPR000702">
    <property type="entry name" value="Ribosomal_uL6-like"/>
</dbReference>
<feature type="domain" description="Large ribosomal subunit protein uL6 alpha-beta" evidence="6">
    <location>
        <begin position="90"/>
        <end position="163"/>
    </location>
</feature>
<evidence type="ECO:0000313" key="7">
    <source>
        <dbReference type="EMBL" id="SUZ84702.1"/>
    </source>
</evidence>
<keyword evidence="2" id="KW-0699">rRNA-binding</keyword>
<organism evidence="7">
    <name type="scientific">marine metagenome</name>
    <dbReference type="NCBI Taxonomy" id="408172"/>
    <lineage>
        <taxon>unclassified sequences</taxon>
        <taxon>metagenomes</taxon>
        <taxon>ecological metagenomes</taxon>
    </lineage>
</organism>
<protein>
    <recommendedName>
        <fullName evidence="6">Large ribosomal subunit protein uL6 alpha-beta domain-containing protein</fullName>
    </recommendedName>
</protein>
<evidence type="ECO:0000256" key="5">
    <source>
        <dbReference type="ARBA" id="ARBA00023274"/>
    </source>
</evidence>
<comment type="similarity">
    <text evidence="1">Belongs to the universal ribosomal protein uL6 family.</text>
</comment>
<feature type="domain" description="Large ribosomal subunit protein uL6 alpha-beta" evidence="6">
    <location>
        <begin position="12"/>
        <end position="82"/>
    </location>
</feature>
<dbReference type="PRINTS" id="PR00059">
    <property type="entry name" value="RIBOSOMALL6"/>
</dbReference>
<dbReference type="PROSITE" id="PS00525">
    <property type="entry name" value="RIBOSOMAL_L6_1"/>
    <property type="match status" value="1"/>
</dbReference>
<dbReference type="GO" id="GO:0022625">
    <property type="term" value="C:cytosolic large ribosomal subunit"/>
    <property type="evidence" value="ECO:0007669"/>
    <property type="project" value="TreeGrafter"/>
</dbReference>
<keyword evidence="4" id="KW-0689">Ribosomal protein</keyword>
<dbReference type="GO" id="GO:0019843">
    <property type="term" value="F:rRNA binding"/>
    <property type="evidence" value="ECO:0007669"/>
    <property type="project" value="UniProtKB-KW"/>
</dbReference>
<evidence type="ECO:0000256" key="4">
    <source>
        <dbReference type="ARBA" id="ARBA00022980"/>
    </source>
</evidence>
<keyword evidence="3" id="KW-0694">RNA-binding</keyword>
<evidence type="ECO:0000259" key="6">
    <source>
        <dbReference type="Pfam" id="PF00347"/>
    </source>
</evidence>
<keyword evidence="5" id="KW-0687">Ribonucleoprotein</keyword>
<reference evidence="7" key="1">
    <citation type="submission" date="2018-05" db="EMBL/GenBank/DDBJ databases">
        <authorList>
            <person name="Lanie J.A."/>
            <person name="Ng W.-L."/>
            <person name="Kazmierczak K.M."/>
            <person name="Andrzejewski T.M."/>
            <person name="Davidsen T.M."/>
            <person name="Wayne K.J."/>
            <person name="Tettelin H."/>
            <person name="Glass J.I."/>
            <person name="Rusch D."/>
            <person name="Podicherti R."/>
            <person name="Tsui H.-C.T."/>
            <person name="Winkler M.E."/>
        </authorList>
    </citation>
    <scope>NUCLEOTIDE SEQUENCE</scope>
</reference>
<dbReference type="GO" id="GO:0002181">
    <property type="term" value="P:cytoplasmic translation"/>
    <property type="evidence" value="ECO:0007669"/>
    <property type="project" value="TreeGrafter"/>
</dbReference>
<dbReference type="InterPro" id="IPR020040">
    <property type="entry name" value="Ribosomal_uL6_a/b-dom"/>
</dbReference>
<dbReference type="PIRSF" id="PIRSF002162">
    <property type="entry name" value="Ribosomal_L6"/>
    <property type="match status" value="1"/>
</dbReference>
<dbReference type="PANTHER" id="PTHR11655">
    <property type="entry name" value="60S/50S RIBOSOMAL PROTEIN L6/L9"/>
    <property type="match status" value="1"/>
</dbReference>
<proteinExistence type="inferred from homology"/>
<name>A0A381QZ35_9ZZZZ</name>
<evidence type="ECO:0000256" key="2">
    <source>
        <dbReference type="ARBA" id="ARBA00022730"/>
    </source>
</evidence>
<dbReference type="GO" id="GO:0003735">
    <property type="term" value="F:structural constituent of ribosome"/>
    <property type="evidence" value="ECO:0007669"/>
    <property type="project" value="InterPro"/>
</dbReference>
<dbReference type="FunFam" id="3.90.930.12:FF:000001">
    <property type="entry name" value="50S ribosomal protein L6"/>
    <property type="match status" value="1"/>
</dbReference>
<gene>
    <name evidence="7" type="ORF">METZ01_LOCUS37556</name>
</gene>
<dbReference type="InterPro" id="IPR002358">
    <property type="entry name" value="Ribosomal_uL6_CS"/>
</dbReference>
<dbReference type="InterPro" id="IPR036789">
    <property type="entry name" value="Ribosomal_uL6-like_a/b-dom_sf"/>
</dbReference>
<dbReference type="Pfam" id="PF00347">
    <property type="entry name" value="Ribosomal_L6"/>
    <property type="match status" value="2"/>
</dbReference>
<dbReference type="HAMAP" id="MF_01365_B">
    <property type="entry name" value="Ribosomal_uL6_B"/>
    <property type="match status" value="1"/>
</dbReference>
<dbReference type="FunFam" id="3.90.930.12:FF:000002">
    <property type="entry name" value="50S ribosomal protein L6"/>
    <property type="match status" value="1"/>
</dbReference>
<dbReference type="SUPFAM" id="SSF56053">
    <property type="entry name" value="Ribosomal protein L6"/>
    <property type="match status" value="2"/>
</dbReference>
<accession>A0A381QZ35</accession>
<sequence length="180" mass="19696">MSRIGKNPVDLPEGIKVKIEKDCTKVKGPNGEMEVAIHSGISVSHTDNKLIVERSSDERKQRSIHGTIRQLLANAVTGVSEGFSKELELIGVGYQASNQGNRLQLQIGFSHDILFEPPEGISITANRTEIKVSGIDKQVVGEVAAKIRSFRKPEPYKGKGIRYKGEYVRSKQGKTVGVGE</sequence>
<evidence type="ECO:0000256" key="1">
    <source>
        <dbReference type="ARBA" id="ARBA00009356"/>
    </source>
</evidence>
<dbReference type="EMBL" id="UINC01001603">
    <property type="protein sequence ID" value="SUZ84702.1"/>
    <property type="molecule type" value="Genomic_DNA"/>
</dbReference>
<dbReference type="Gene3D" id="3.90.930.12">
    <property type="entry name" value="Ribosomal protein L6, alpha-beta domain"/>
    <property type="match status" value="2"/>
</dbReference>